<keyword evidence="1" id="KW-1133">Transmembrane helix</keyword>
<feature type="transmembrane region" description="Helical" evidence="1">
    <location>
        <begin position="12"/>
        <end position="39"/>
    </location>
</feature>
<dbReference type="EMBL" id="NEEU01000026">
    <property type="protein sequence ID" value="PJD68534.1"/>
    <property type="molecule type" value="Genomic_DNA"/>
</dbReference>
<comment type="caution">
    <text evidence="2">The sequence shown here is derived from an EMBL/GenBank/DDBJ whole genome shotgun (WGS) entry which is preliminary data.</text>
</comment>
<dbReference type="PROSITE" id="PS51257">
    <property type="entry name" value="PROKAR_LIPOPROTEIN"/>
    <property type="match status" value="1"/>
</dbReference>
<organism evidence="2">
    <name type="scientific">Enterobacter kobei</name>
    <dbReference type="NCBI Taxonomy" id="208224"/>
    <lineage>
        <taxon>Bacteria</taxon>
        <taxon>Pseudomonadati</taxon>
        <taxon>Pseudomonadota</taxon>
        <taxon>Gammaproteobacteria</taxon>
        <taxon>Enterobacterales</taxon>
        <taxon>Enterobacteriaceae</taxon>
        <taxon>Enterobacter</taxon>
        <taxon>Enterobacter cloacae complex</taxon>
    </lineage>
</organism>
<keyword evidence="1" id="KW-0812">Transmembrane</keyword>
<dbReference type="Proteomes" id="UP000230495">
    <property type="component" value="Unassembled WGS sequence"/>
</dbReference>
<protein>
    <submittedName>
        <fullName evidence="2">Uncharacterized protein</fullName>
    </submittedName>
</protein>
<name>A0A2J0PDN5_9ENTR</name>
<accession>A0A2J0PDN5</accession>
<sequence>MNKYYSFERNKSGLVIILLLSFLLLGCFLAYIIWVSMISMRTVLMNSVPEWLTYITIGSIFGLIFSGRATYYRPIGKTSNYVIELFWVGFSCGFILSLGIYDVFVFMSKGNVITYEAAYEITYPGPRKGRFGHCEAGLWFKDYNTKRWIQLCTNKKALQAAGEPGADAVRVSAHSNEIGSYIIDYNFIKSKS</sequence>
<reference evidence="2 3" key="1">
    <citation type="journal article" date="2017" name="J. Antimicrob. Chemother.">
        <title>Characterization of the population structure, drug resistance mechanisms and plasmids of the community-associated Enterobacter cloacae complex in China.</title>
        <authorList>
            <person name="Zhou K."/>
            <person name="Yu W."/>
            <person name="Cao X."/>
            <person name="Shen P."/>
            <person name="Lu H."/>
            <person name="Luo Q."/>
            <person name="Rossen J.W.A."/>
            <person name="Xiao Y."/>
        </authorList>
    </citation>
    <scope>NUCLEOTIDE SEQUENCE [LARGE SCALE GENOMIC DNA]</scope>
    <source>
        <strain evidence="2">ECC1097</strain>
    </source>
</reference>
<dbReference type="AlphaFoldDB" id="A0A2J0PDN5"/>
<evidence type="ECO:0000313" key="2">
    <source>
        <dbReference type="EMBL" id="PJD68534.1"/>
    </source>
</evidence>
<evidence type="ECO:0000256" key="1">
    <source>
        <dbReference type="SAM" id="Phobius"/>
    </source>
</evidence>
<evidence type="ECO:0000313" key="3">
    <source>
        <dbReference type="Proteomes" id="UP000230495"/>
    </source>
</evidence>
<feature type="transmembrane region" description="Helical" evidence="1">
    <location>
        <begin position="81"/>
        <end position="101"/>
    </location>
</feature>
<dbReference type="RefSeq" id="WP_023336482.1">
    <property type="nucleotide sequence ID" value="NZ_BEGI01000055.1"/>
</dbReference>
<feature type="transmembrane region" description="Helical" evidence="1">
    <location>
        <begin position="51"/>
        <end position="69"/>
    </location>
</feature>
<keyword evidence="1" id="KW-0472">Membrane</keyword>
<proteinExistence type="predicted"/>
<dbReference type="OrthoDB" id="6884671at2"/>
<gene>
    <name evidence="2" type="ORF">B9Q37_22815</name>
</gene>